<name>A0A3N4ZK33_9MICO</name>
<dbReference type="SUPFAM" id="SSF47598">
    <property type="entry name" value="Ribbon-helix-helix"/>
    <property type="match status" value="1"/>
</dbReference>
<dbReference type="InterPro" id="IPR013321">
    <property type="entry name" value="Arc_rbn_hlx_hlx"/>
</dbReference>
<gene>
    <name evidence="2" type="ORF">EDD32_0408</name>
</gene>
<reference evidence="2 3" key="1">
    <citation type="submission" date="2018-11" db="EMBL/GenBank/DDBJ databases">
        <title>Sequencing the genomes of 1000 actinobacteria strains.</title>
        <authorList>
            <person name="Klenk H.-P."/>
        </authorList>
    </citation>
    <scope>NUCLEOTIDE SEQUENCE [LARGE SCALE GENOMIC DNA]</scope>
    <source>
        <strain evidence="2 3">DSM 14418</strain>
    </source>
</reference>
<dbReference type="Pfam" id="PF01402">
    <property type="entry name" value="RHH_1"/>
    <property type="match status" value="1"/>
</dbReference>
<sequence length="76" mass="8272">MKLSVSLPDEDVAILDEFALKFGLPSRSAALRHAVRMLRLRDLEQDYEAAWREWGASGDQAAWTASAADGIADAAP</sequence>
<dbReference type="EMBL" id="RKRA01000001">
    <property type="protein sequence ID" value="RPF25992.1"/>
    <property type="molecule type" value="Genomic_DNA"/>
</dbReference>
<dbReference type="Proteomes" id="UP000280726">
    <property type="component" value="Unassembled WGS sequence"/>
</dbReference>
<keyword evidence="3" id="KW-1185">Reference proteome</keyword>
<proteinExistence type="predicted"/>
<dbReference type="InterPro" id="IPR010985">
    <property type="entry name" value="Ribbon_hlx_hlx"/>
</dbReference>
<evidence type="ECO:0000313" key="2">
    <source>
        <dbReference type="EMBL" id="RPF25992.1"/>
    </source>
</evidence>
<feature type="domain" description="Ribbon-helix-helix protein CopG" evidence="1">
    <location>
        <begin position="2"/>
        <end position="40"/>
    </location>
</feature>
<dbReference type="GO" id="GO:0006355">
    <property type="term" value="P:regulation of DNA-templated transcription"/>
    <property type="evidence" value="ECO:0007669"/>
    <property type="project" value="InterPro"/>
</dbReference>
<dbReference type="InterPro" id="IPR002145">
    <property type="entry name" value="CopG"/>
</dbReference>
<dbReference type="AlphaFoldDB" id="A0A3N4ZK33"/>
<evidence type="ECO:0000313" key="3">
    <source>
        <dbReference type="Proteomes" id="UP000280726"/>
    </source>
</evidence>
<dbReference type="CDD" id="cd22231">
    <property type="entry name" value="RHH_NikR_HicB-like"/>
    <property type="match status" value="1"/>
</dbReference>
<protein>
    <submittedName>
        <fullName evidence="2">Ribbon-helix-helix CopG family protein</fullName>
    </submittedName>
</protein>
<accession>A0A3N4ZK33</accession>
<dbReference type="OrthoDB" id="3692970at2"/>
<evidence type="ECO:0000259" key="1">
    <source>
        <dbReference type="Pfam" id="PF01402"/>
    </source>
</evidence>
<comment type="caution">
    <text evidence="2">The sequence shown here is derived from an EMBL/GenBank/DDBJ whole genome shotgun (WGS) entry which is preliminary data.</text>
</comment>
<organism evidence="2 3">
    <name type="scientific">Georgenia muralis</name>
    <dbReference type="NCBI Taxonomy" id="154117"/>
    <lineage>
        <taxon>Bacteria</taxon>
        <taxon>Bacillati</taxon>
        <taxon>Actinomycetota</taxon>
        <taxon>Actinomycetes</taxon>
        <taxon>Micrococcales</taxon>
        <taxon>Bogoriellaceae</taxon>
        <taxon>Georgenia</taxon>
    </lineage>
</organism>
<dbReference type="RefSeq" id="WP_123914177.1">
    <property type="nucleotide sequence ID" value="NZ_RKRA01000001.1"/>
</dbReference>
<dbReference type="Gene3D" id="1.10.1220.10">
    <property type="entry name" value="Met repressor-like"/>
    <property type="match status" value="1"/>
</dbReference>